<dbReference type="Proteomes" id="UP001617427">
    <property type="component" value="Unassembled WGS sequence"/>
</dbReference>
<proteinExistence type="predicted"/>
<evidence type="ECO:0000313" key="2">
    <source>
        <dbReference type="EMBL" id="MFJ3044620.1"/>
    </source>
</evidence>
<reference evidence="2 3" key="1">
    <citation type="submission" date="2024-10" db="EMBL/GenBank/DDBJ databases">
        <title>The Natural Products Discovery Center: Release of the First 8490 Sequenced Strains for Exploring Actinobacteria Biosynthetic Diversity.</title>
        <authorList>
            <person name="Kalkreuter E."/>
            <person name="Kautsar S.A."/>
            <person name="Yang D."/>
            <person name="Bader C.D."/>
            <person name="Teijaro C.N."/>
            <person name="Fluegel L."/>
            <person name="Davis C.M."/>
            <person name="Simpson J.R."/>
            <person name="Lauterbach L."/>
            <person name="Steele A.D."/>
            <person name="Gui C."/>
            <person name="Meng S."/>
            <person name="Li G."/>
            <person name="Viehrig K."/>
            <person name="Ye F."/>
            <person name="Su P."/>
            <person name="Kiefer A.F."/>
            <person name="Nichols A."/>
            <person name="Cepeda A.J."/>
            <person name="Yan W."/>
            <person name="Fan B."/>
            <person name="Jiang Y."/>
            <person name="Adhikari A."/>
            <person name="Zheng C.-J."/>
            <person name="Schuster L."/>
            <person name="Cowan T.M."/>
            <person name="Smanski M.J."/>
            <person name="Chevrette M.G."/>
            <person name="De Carvalho L.P.S."/>
            <person name="Shen B."/>
        </authorList>
    </citation>
    <scope>NUCLEOTIDE SEQUENCE [LARGE SCALE GENOMIC DNA]</scope>
    <source>
        <strain evidence="2 3">NPDC087045</strain>
    </source>
</reference>
<evidence type="ECO:0000256" key="1">
    <source>
        <dbReference type="SAM" id="MobiDB-lite"/>
    </source>
</evidence>
<gene>
    <name evidence="2" type="ORF">ACIPEN_02210</name>
</gene>
<dbReference type="EMBL" id="JBIUZV010000001">
    <property type="protein sequence ID" value="MFJ3044620.1"/>
    <property type="molecule type" value="Genomic_DNA"/>
</dbReference>
<sequence>MKPQTTSPVLPDASREVDQHYQPANPGPAAGAHRRYDVDDLFGVFP</sequence>
<protein>
    <submittedName>
        <fullName evidence="2">Uncharacterized protein</fullName>
    </submittedName>
</protein>
<accession>A0ABW8ET52</accession>
<comment type="caution">
    <text evidence="2">The sequence shown here is derived from an EMBL/GenBank/DDBJ whole genome shotgun (WGS) entry which is preliminary data.</text>
</comment>
<organism evidence="2 3">
    <name type="scientific">Herbaspirillum chlorophenolicum</name>
    <dbReference type="NCBI Taxonomy" id="211589"/>
    <lineage>
        <taxon>Bacteria</taxon>
        <taxon>Pseudomonadati</taxon>
        <taxon>Pseudomonadota</taxon>
        <taxon>Betaproteobacteria</taxon>
        <taxon>Burkholderiales</taxon>
        <taxon>Oxalobacteraceae</taxon>
        <taxon>Herbaspirillum</taxon>
    </lineage>
</organism>
<evidence type="ECO:0000313" key="3">
    <source>
        <dbReference type="Proteomes" id="UP001617427"/>
    </source>
</evidence>
<keyword evidence="3" id="KW-1185">Reference proteome</keyword>
<name>A0ABW8ET52_9BURK</name>
<feature type="region of interest" description="Disordered" evidence="1">
    <location>
        <begin position="1"/>
        <end position="34"/>
    </location>
</feature>
<dbReference type="RefSeq" id="WP_402698147.1">
    <property type="nucleotide sequence ID" value="NZ_JBIUZV010000001.1"/>
</dbReference>